<dbReference type="Proteomes" id="UP001195483">
    <property type="component" value="Unassembled WGS sequence"/>
</dbReference>
<dbReference type="PANTHER" id="PTHR30105:SF2">
    <property type="entry name" value="DIVERGENT POLYSACCHARIDE DEACETYLASE SUPERFAMILY"/>
    <property type="match status" value="1"/>
</dbReference>
<name>A0AAE0VPC3_9BIVA</name>
<dbReference type="EMBL" id="JAEAOA010002069">
    <property type="protein sequence ID" value="KAK3584237.1"/>
    <property type="molecule type" value="Genomic_DNA"/>
</dbReference>
<evidence type="ECO:0000313" key="3">
    <source>
        <dbReference type="Proteomes" id="UP001195483"/>
    </source>
</evidence>
<protein>
    <recommendedName>
        <fullName evidence="4">Divergent polysaccharide deacetylase family protein</fullName>
    </recommendedName>
</protein>
<comment type="caution">
    <text evidence="2">The sequence shown here is derived from an EMBL/GenBank/DDBJ whole genome shotgun (WGS) entry which is preliminary data.</text>
</comment>
<dbReference type="InterPro" id="IPR011330">
    <property type="entry name" value="Glyco_hydro/deAcase_b/a-brl"/>
</dbReference>
<reference evidence="2" key="1">
    <citation type="journal article" date="2021" name="Genome Biol. Evol.">
        <title>A High-Quality Reference Genome for a Parasitic Bivalve with Doubly Uniparental Inheritance (Bivalvia: Unionida).</title>
        <authorList>
            <person name="Smith C.H."/>
        </authorList>
    </citation>
    <scope>NUCLEOTIDE SEQUENCE</scope>
    <source>
        <strain evidence="2">CHS0354</strain>
    </source>
</reference>
<feature type="transmembrane region" description="Helical" evidence="1">
    <location>
        <begin position="24"/>
        <end position="42"/>
    </location>
</feature>
<dbReference type="PANTHER" id="PTHR30105">
    <property type="entry name" value="UNCHARACTERIZED YIBQ-RELATED"/>
    <property type="match status" value="1"/>
</dbReference>
<dbReference type="InterPro" id="IPR006837">
    <property type="entry name" value="Divergent_DAC"/>
</dbReference>
<keyword evidence="1" id="KW-1133">Transmembrane helix</keyword>
<dbReference type="AlphaFoldDB" id="A0AAE0VPC3"/>
<keyword evidence="3" id="KW-1185">Reference proteome</keyword>
<dbReference type="SUPFAM" id="SSF88713">
    <property type="entry name" value="Glycoside hydrolase/deacetylase"/>
    <property type="match status" value="1"/>
</dbReference>
<proteinExistence type="predicted"/>
<sequence length="431" mass="49412">MRRLKTFLRMPLEAYNRLEATEKAVTWGVIILVVSVAVFVIIRTEEKFRVLKLPVRVAESAEKSAKPAKLKGTANDVSADTKTLISQLKEEFERRHGHIIKTEIYPADNANPAQLLIEVKPYIPVAADDIIFRSFSQPPYLIEKTRVDDKDGTGNIWVSYDVKKNDTVILHIIIIGNSERLYEERLENDSTSDEELSAQDTSSDRRHTEYRMLLIIDDLGYDIRKVRQFAELNPKITFAVLPLLPHSKETADYLRRQQRQFMLHMPMQPQGYPKIDPGPGVLLETDDEQTVSRKIETALKELAPVSGLNNHMGSGFSRNAVAMEYAFRVMSRNKLFFIDSRTAPDSHNAEIARRYGVPYAERHVFIDDTQSEPDILFQFRRAVKLTEKKGTVIVIGHPYRETYAVLKQELPLLDVKKIRLITPDELFGYSP</sequence>
<evidence type="ECO:0008006" key="4">
    <source>
        <dbReference type="Google" id="ProtNLM"/>
    </source>
</evidence>
<keyword evidence="1" id="KW-0472">Membrane</keyword>
<organism evidence="2 3">
    <name type="scientific">Potamilus streckersoni</name>
    <dbReference type="NCBI Taxonomy" id="2493646"/>
    <lineage>
        <taxon>Eukaryota</taxon>
        <taxon>Metazoa</taxon>
        <taxon>Spiralia</taxon>
        <taxon>Lophotrochozoa</taxon>
        <taxon>Mollusca</taxon>
        <taxon>Bivalvia</taxon>
        <taxon>Autobranchia</taxon>
        <taxon>Heteroconchia</taxon>
        <taxon>Palaeoheterodonta</taxon>
        <taxon>Unionida</taxon>
        <taxon>Unionoidea</taxon>
        <taxon>Unionidae</taxon>
        <taxon>Ambleminae</taxon>
        <taxon>Lampsilini</taxon>
        <taxon>Potamilus</taxon>
    </lineage>
</organism>
<gene>
    <name evidence="2" type="ORF">CHS0354_035318</name>
</gene>
<keyword evidence="1" id="KW-0812">Transmembrane</keyword>
<dbReference type="Gene3D" id="3.20.20.370">
    <property type="entry name" value="Glycoside hydrolase/deacetylase"/>
    <property type="match status" value="1"/>
</dbReference>
<reference evidence="2" key="3">
    <citation type="submission" date="2023-05" db="EMBL/GenBank/DDBJ databases">
        <authorList>
            <person name="Smith C.H."/>
        </authorList>
    </citation>
    <scope>NUCLEOTIDE SEQUENCE</scope>
    <source>
        <strain evidence="2">CHS0354</strain>
        <tissue evidence="2">Mantle</tissue>
    </source>
</reference>
<reference evidence="2" key="2">
    <citation type="journal article" date="2021" name="Genome Biol. Evol.">
        <title>Developing a high-quality reference genome for a parasitic bivalve with doubly uniparental inheritance (Bivalvia: Unionida).</title>
        <authorList>
            <person name="Smith C.H."/>
        </authorList>
    </citation>
    <scope>NUCLEOTIDE SEQUENCE</scope>
    <source>
        <strain evidence="2">CHS0354</strain>
        <tissue evidence="2">Mantle</tissue>
    </source>
</reference>
<evidence type="ECO:0000256" key="1">
    <source>
        <dbReference type="SAM" id="Phobius"/>
    </source>
</evidence>
<dbReference type="GO" id="GO:0005975">
    <property type="term" value="P:carbohydrate metabolic process"/>
    <property type="evidence" value="ECO:0007669"/>
    <property type="project" value="InterPro"/>
</dbReference>
<dbReference type="Pfam" id="PF04748">
    <property type="entry name" value="Polysacc_deac_2"/>
    <property type="match status" value="1"/>
</dbReference>
<accession>A0AAE0VPC3</accession>
<dbReference type="CDD" id="cd10936">
    <property type="entry name" value="CE4_DAC2"/>
    <property type="match status" value="1"/>
</dbReference>
<evidence type="ECO:0000313" key="2">
    <source>
        <dbReference type="EMBL" id="KAK3584237.1"/>
    </source>
</evidence>